<comment type="subcellular location">
    <subcellularLocation>
        <location evidence="1">Cell membrane</location>
        <topology evidence="1">Multi-pass membrane protein</topology>
    </subcellularLocation>
</comment>
<feature type="transmembrane region" description="Helical" evidence="7">
    <location>
        <begin position="344"/>
        <end position="377"/>
    </location>
</feature>
<dbReference type="PANTHER" id="PTHR43738">
    <property type="entry name" value="ABC TRANSPORTER, MEMBRANE PROTEIN"/>
    <property type="match status" value="1"/>
</dbReference>
<keyword evidence="4 7" id="KW-1133">Transmembrane helix</keyword>
<evidence type="ECO:0000256" key="3">
    <source>
        <dbReference type="ARBA" id="ARBA00022692"/>
    </source>
</evidence>
<sequence>MNIIQFNFKQIKSRPLSSVLNIILFATGVTIISLVFLLKDSFENQMDKNAGGIDLVVGAKGSPLQLILSGIYHVDYPTGNIDYNESIELSKNPLIKQAIPLALGDNFNGFRIVGTNKAYPTIYNGQIQAGSLWQKDFEATIGSKVASKTGLVIGRQFAGVHGLSAESDDVHESTPYTVTGIFKETGTVLDQLILTNIESVWKIHDSHEHHHEHNEAEKDHEHDTDGGHEHEHDADCDHSHEEREHEEGEHPKEITTLLIRYQNPMGAISLPRLINKSTNMQAASPVQEINRLYSLLGLGIEALTYISGFIILISALSIFISLLNSLKERKYELALIRVMGGSRFRLFVIVILEGISFAIIGYIVGFVASRFVMFALSTYTDNNFNYTLQQWVTPTDLSLLIASLIIGIVAAIIPAIKAMKTNISKTLSQ</sequence>
<dbReference type="Pfam" id="PF02687">
    <property type="entry name" value="FtsX"/>
    <property type="match status" value="1"/>
</dbReference>
<feature type="transmembrane region" description="Helical" evidence="7">
    <location>
        <begin position="397"/>
        <end position="416"/>
    </location>
</feature>
<dbReference type="GeneID" id="78083365"/>
<accession>F8X364</accession>
<dbReference type="InterPro" id="IPR051125">
    <property type="entry name" value="ABC-4/HrtB_transporter"/>
</dbReference>
<dbReference type="GO" id="GO:0005886">
    <property type="term" value="C:plasma membrane"/>
    <property type="evidence" value="ECO:0007669"/>
    <property type="project" value="UniProtKB-SubCell"/>
</dbReference>
<evidence type="ECO:0000256" key="4">
    <source>
        <dbReference type="ARBA" id="ARBA00022989"/>
    </source>
</evidence>
<dbReference type="eggNOG" id="COG0577">
    <property type="taxonomic scope" value="Bacteria"/>
</dbReference>
<feature type="domain" description="ABC3 transporter permease C-terminal" evidence="8">
    <location>
        <begin position="306"/>
        <end position="423"/>
    </location>
</feature>
<dbReference type="OrthoDB" id="9784014at2"/>
<dbReference type="RefSeq" id="WP_006844108.1">
    <property type="nucleotide sequence ID" value="NZ_AQWJ01000004.1"/>
</dbReference>
<keyword evidence="3 7" id="KW-0812">Transmembrane</keyword>
<name>F8X364_9BACT</name>
<dbReference type="Proteomes" id="UP000006420">
    <property type="component" value="Unassembled WGS sequence"/>
</dbReference>
<evidence type="ECO:0000256" key="5">
    <source>
        <dbReference type="ARBA" id="ARBA00023136"/>
    </source>
</evidence>
<reference evidence="9 10" key="1">
    <citation type="submission" date="2011-04" db="EMBL/GenBank/DDBJ databases">
        <title>The Genome Sequence of Dysgonomonas mossii DSM 22836.</title>
        <authorList>
            <consortium name="The Broad Institute Genome Sequencing Platform"/>
            <person name="Earl A."/>
            <person name="Ward D."/>
            <person name="Feldgarden M."/>
            <person name="Gevers D."/>
            <person name="Pudlo N."/>
            <person name="Martens E."/>
            <person name="Allen-Vercoe E."/>
            <person name="Young S.K."/>
            <person name="Zeng Q."/>
            <person name="Gargeya S."/>
            <person name="Fitzgerald M."/>
            <person name="Haas B."/>
            <person name="Abouelleil A."/>
            <person name="Alvarado L."/>
            <person name="Arachchi H.M."/>
            <person name="Berlin A."/>
            <person name="Brown A."/>
            <person name="Chapman S.B."/>
            <person name="Chen Z."/>
            <person name="Dunbar C."/>
            <person name="Freedman E."/>
            <person name="Gearin G."/>
            <person name="Gellesch M."/>
            <person name="Goldberg J."/>
            <person name="Griggs A."/>
            <person name="Gujja S."/>
            <person name="Heiman D."/>
            <person name="Howarth C."/>
            <person name="Larson L."/>
            <person name="Lui A."/>
            <person name="MacDonald P.J.P."/>
            <person name="Mehta T."/>
            <person name="Montmayeur A."/>
            <person name="Murphy C."/>
            <person name="Neiman D."/>
            <person name="Pearson M."/>
            <person name="Priest M."/>
            <person name="Roberts A."/>
            <person name="Saif S."/>
            <person name="Shea T."/>
            <person name="Shenoy N."/>
            <person name="Sisk P."/>
            <person name="Stolte C."/>
            <person name="Sykes S."/>
            <person name="Yandava C."/>
            <person name="Wortman J."/>
            <person name="Nusbaum C."/>
            <person name="Birren B."/>
        </authorList>
    </citation>
    <scope>NUCLEOTIDE SEQUENCE [LARGE SCALE GENOMIC DNA]</scope>
    <source>
        <strain evidence="9 10">DSM 22836</strain>
    </source>
</reference>
<proteinExistence type="predicted"/>
<comment type="caution">
    <text evidence="9">The sequence shown here is derived from an EMBL/GenBank/DDBJ whole genome shotgun (WGS) entry which is preliminary data.</text>
</comment>
<evidence type="ECO:0000256" key="6">
    <source>
        <dbReference type="SAM" id="MobiDB-lite"/>
    </source>
</evidence>
<evidence type="ECO:0000313" key="9">
    <source>
        <dbReference type="EMBL" id="EGK05542.1"/>
    </source>
</evidence>
<dbReference type="STRING" id="742767.HMPREF9456_02743"/>
<dbReference type="HOGENOM" id="CLU_035316_0_0_10"/>
<dbReference type="AlphaFoldDB" id="F8X364"/>
<evidence type="ECO:0000256" key="1">
    <source>
        <dbReference type="ARBA" id="ARBA00004651"/>
    </source>
</evidence>
<evidence type="ECO:0000259" key="8">
    <source>
        <dbReference type="Pfam" id="PF02687"/>
    </source>
</evidence>
<gene>
    <name evidence="9" type="ORF">HMPREF9456_02743</name>
</gene>
<evidence type="ECO:0000313" key="10">
    <source>
        <dbReference type="Proteomes" id="UP000006420"/>
    </source>
</evidence>
<feature type="transmembrane region" description="Helical" evidence="7">
    <location>
        <begin position="20"/>
        <end position="38"/>
    </location>
</feature>
<dbReference type="PANTHER" id="PTHR43738:SF2">
    <property type="entry name" value="ABC TRANSPORTER PERMEASE"/>
    <property type="match status" value="1"/>
</dbReference>
<protein>
    <recommendedName>
        <fullName evidence="8">ABC3 transporter permease C-terminal domain-containing protein</fullName>
    </recommendedName>
</protein>
<evidence type="ECO:0000256" key="7">
    <source>
        <dbReference type="SAM" id="Phobius"/>
    </source>
</evidence>
<dbReference type="EMBL" id="ADLW01000014">
    <property type="protein sequence ID" value="EGK05542.1"/>
    <property type="molecule type" value="Genomic_DNA"/>
</dbReference>
<feature type="transmembrane region" description="Helical" evidence="7">
    <location>
        <begin position="302"/>
        <end position="323"/>
    </location>
</feature>
<organism evidence="9 10">
    <name type="scientific">Dysgonomonas mossii DSM 22836</name>
    <dbReference type="NCBI Taxonomy" id="742767"/>
    <lineage>
        <taxon>Bacteria</taxon>
        <taxon>Pseudomonadati</taxon>
        <taxon>Bacteroidota</taxon>
        <taxon>Bacteroidia</taxon>
        <taxon>Bacteroidales</taxon>
        <taxon>Dysgonomonadaceae</taxon>
        <taxon>Dysgonomonas</taxon>
    </lineage>
</organism>
<keyword evidence="5 7" id="KW-0472">Membrane</keyword>
<keyword evidence="10" id="KW-1185">Reference proteome</keyword>
<dbReference type="InterPro" id="IPR003838">
    <property type="entry name" value="ABC3_permease_C"/>
</dbReference>
<keyword evidence="2" id="KW-1003">Cell membrane</keyword>
<feature type="region of interest" description="Disordered" evidence="6">
    <location>
        <begin position="207"/>
        <end position="250"/>
    </location>
</feature>
<evidence type="ECO:0000256" key="2">
    <source>
        <dbReference type="ARBA" id="ARBA00022475"/>
    </source>
</evidence>